<sequence>MKIRKVKKLELQQYHNQNRKIRYLELTKIYKNKLNISQQRSRKRMHRNLSIKNRLRTERRDKLVKEIEVNLLANEGKSLGFEREGSELPKQIQLDKNDSKSMFLSIQEISVEKEDSNDPRKVSDGNWYRSQIQKSFDQSRQKQRQKFENLIRMQLQQKNLRAQQIQASQEKKKSANPVIKEQLLKFRRLAELNLDKIKLDQKDKPLTFRGANVMNLSESNIIPEYSTPRATLRDFNVLAGKIYSRQQQRRLGCLNNYNQDSARSINTFRDNLHFMPSSTQYDR</sequence>
<evidence type="ECO:0000313" key="2">
    <source>
        <dbReference type="Proteomes" id="UP000039865"/>
    </source>
</evidence>
<accession>A0A077ZTV1</accession>
<proteinExistence type="predicted"/>
<organism evidence="1 2">
    <name type="scientific">Stylonychia lemnae</name>
    <name type="common">Ciliate</name>
    <dbReference type="NCBI Taxonomy" id="5949"/>
    <lineage>
        <taxon>Eukaryota</taxon>
        <taxon>Sar</taxon>
        <taxon>Alveolata</taxon>
        <taxon>Ciliophora</taxon>
        <taxon>Intramacronucleata</taxon>
        <taxon>Spirotrichea</taxon>
        <taxon>Stichotrichia</taxon>
        <taxon>Sporadotrichida</taxon>
        <taxon>Oxytrichidae</taxon>
        <taxon>Stylonychinae</taxon>
        <taxon>Stylonychia</taxon>
    </lineage>
</organism>
<dbReference type="AlphaFoldDB" id="A0A077ZTV1"/>
<evidence type="ECO:0000313" key="1">
    <source>
        <dbReference type="EMBL" id="CDW73318.1"/>
    </source>
</evidence>
<name>A0A077ZTV1_STYLE</name>
<gene>
    <name evidence="1" type="primary">Contig15506.g16521</name>
    <name evidence="1" type="ORF">STYLEM_2294</name>
</gene>
<dbReference type="Proteomes" id="UP000039865">
    <property type="component" value="Unassembled WGS sequence"/>
</dbReference>
<dbReference type="InParanoid" id="A0A077ZTV1"/>
<reference evidence="1 2" key="1">
    <citation type="submission" date="2014-06" db="EMBL/GenBank/DDBJ databases">
        <authorList>
            <person name="Swart Estienne"/>
        </authorList>
    </citation>
    <scope>NUCLEOTIDE SEQUENCE [LARGE SCALE GENOMIC DNA]</scope>
    <source>
        <strain evidence="1 2">130c</strain>
    </source>
</reference>
<protein>
    <submittedName>
        <fullName evidence="1">Uncharacterized protein</fullName>
    </submittedName>
</protein>
<keyword evidence="2" id="KW-1185">Reference proteome</keyword>
<dbReference type="EMBL" id="CCKQ01002229">
    <property type="protein sequence ID" value="CDW73318.1"/>
    <property type="molecule type" value="Genomic_DNA"/>
</dbReference>